<evidence type="ECO:0000256" key="7">
    <source>
        <dbReference type="ARBA" id="ARBA00023180"/>
    </source>
</evidence>
<evidence type="ECO:0000256" key="5">
    <source>
        <dbReference type="ARBA" id="ARBA00022801"/>
    </source>
</evidence>
<proteinExistence type="inferred from homology"/>
<keyword evidence="4 14" id="KW-0732">Signal</keyword>
<sequence length="514" mass="56555">MLVSFSKASVALFAVDSLFFTVVTAGKVQCDGLLLPEVAAAYREEVKGMFVKSYEAYKKHAWGHDDLALRSQGFVDSRNGWGASVIDGMSTMDYFLEAVNFTSNIDFSRSKTLDTVSVFETTIRYLGGLLSAYELSGEKHHVLVTKAREVADKLTHAWVEDNDIPYGYLDFSTDSPRRGTANIAEAGTLLMEWGTLSKHTGDGKYWQLAEKSMRRIATNPSPLPGLAAQGIDPSSGSPVGGYVTSAYGNQTYLADYDDSGRIVHLSSHLACFHGGNWLLGGRMLNNQTIIDVALQLVYFCWNTYASTATGIGPEVFAFTSEAGSHTGRAPPSKVDQEFYKLHGFYVEDGAYILRPEVLESNFYAWRTTGDPKYIERAASALRSFQKYLPVQDAYAGIQDVNNPISSKFDHMESFWFAEVLKYLYLTFDDPARYSLDEYVLNTEAQPLKAPPPKATYGSATGLVLSPSPLPFIPVDAPTPTYSQGPMLESGILSSVANVLQMFLGPSLRFTGLYL</sequence>
<evidence type="ECO:0000256" key="3">
    <source>
        <dbReference type="ARBA" id="ARBA00007658"/>
    </source>
</evidence>
<reference evidence="15" key="1">
    <citation type="submission" date="2022-07" db="EMBL/GenBank/DDBJ databases">
        <title>Genome Sequence of Leucocoprinus birnbaumii.</title>
        <authorList>
            <person name="Buettner E."/>
        </authorList>
    </citation>
    <scope>NUCLEOTIDE SEQUENCE</scope>
    <source>
        <strain evidence="15">VT141</strain>
    </source>
</reference>
<keyword evidence="5 13" id="KW-0378">Hydrolase</keyword>
<keyword evidence="7" id="KW-0325">Glycoprotein</keyword>
<comment type="caution">
    <text evidence="15">The sequence shown here is derived from an EMBL/GenBank/DDBJ whole genome shotgun (WGS) entry which is preliminary data.</text>
</comment>
<name>A0AAD5VZ06_9AGAR</name>
<dbReference type="AlphaFoldDB" id="A0AAD5VZ06"/>
<feature type="binding site" evidence="11">
    <location>
        <position position="442"/>
    </location>
    <ligand>
        <name>Ca(2+)</name>
        <dbReference type="ChEBI" id="CHEBI:29108"/>
    </ligand>
</feature>
<dbReference type="InterPro" id="IPR012341">
    <property type="entry name" value="6hp_glycosidase-like_sf"/>
</dbReference>
<dbReference type="GO" id="GO:0005783">
    <property type="term" value="C:endoplasmic reticulum"/>
    <property type="evidence" value="ECO:0007669"/>
    <property type="project" value="TreeGrafter"/>
</dbReference>
<dbReference type="Gene3D" id="1.50.10.10">
    <property type="match status" value="2"/>
</dbReference>
<accession>A0AAD5VZ06</accession>
<evidence type="ECO:0000256" key="12">
    <source>
        <dbReference type="PIRSR" id="PIRSR601382-3"/>
    </source>
</evidence>
<keyword evidence="11" id="KW-0106">Calcium</keyword>
<dbReference type="GO" id="GO:0005509">
    <property type="term" value="F:calcium ion binding"/>
    <property type="evidence" value="ECO:0007669"/>
    <property type="project" value="InterPro"/>
</dbReference>
<comment type="catalytic activity">
    <reaction evidence="9">
        <text>N(4)-(alpha-D-Man-(1-&gt;2)-alpha-D-Man-(1-&gt;2)-alpha-D-Man-(1-&gt;3)-[alpha-D-Man-(1-&gt;3)-[alpha-D-Man-(1-&gt;2)-alpha-D-Man-(1-&gt;6)]-alpha-D-Man-(1-&gt;6)]-beta-D-Man-(1-&gt;4)-beta-D-GlcNAc-(1-&gt;4)-beta-D-GlcNAc)-L-asparaginyl-[protein] (N-glucan mannose isomer 8A1,2,3B1,3) + 3 H2O = N(4)-(alpha-D-Man-(1-&gt;3)-[alpha-D-Man-(1-&gt;3)-[alpha-D-Man-(1-&gt;6)]-alpha-D-Man-(1-&gt;6)]-beta-D-Man-(1-&gt;4)-beta-D-GlcNAc-(1-&gt;4)-beta-D-GlcNAc)-L-asparaginyl-[protein] (N-glucan mannose isomer 5A1,2) + 3 beta-D-mannose</text>
        <dbReference type="Rhea" id="RHEA:56028"/>
        <dbReference type="Rhea" id="RHEA-COMP:14358"/>
        <dbReference type="Rhea" id="RHEA-COMP:14367"/>
        <dbReference type="ChEBI" id="CHEBI:15377"/>
        <dbReference type="ChEBI" id="CHEBI:28563"/>
        <dbReference type="ChEBI" id="CHEBI:59087"/>
        <dbReference type="ChEBI" id="CHEBI:60628"/>
        <dbReference type="EC" id="3.2.1.113"/>
    </reaction>
</comment>
<dbReference type="SUPFAM" id="SSF48225">
    <property type="entry name" value="Seven-hairpin glycosidases"/>
    <property type="match status" value="1"/>
</dbReference>
<evidence type="ECO:0000256" key="4">
    <source>
        <dbReference type="ARBA" id="ARBA00022729"/>
    </source>
</evidence>
<dbReference type="GO" id="GO:0005975">
    <property type="term" value="P:carbohydrate metabolic process"/>
    <property type="evidence" value="ECO:0007669"/>
    <property type="project" value="InterPro"/>
</dbReference>
<dbReference type="GO" id="GO:0016020">
    <property type="term" value="C:membrane"/>
    <property type="evidence" value="ECO:0007669"/>
    <property type="project" value="InterPro"/>
</dbReference>
<dbReference type="InterPro" id="IPR036026">
    <property type="entry name" value="Seven-hairpin_glycosidases"/>
</dbReference>
<comment type="similarity">
    <text evidence="3 13">Belongs to the glycosyl hydrolase 47 family.</text>
</comment>
<protein>
    <recommendedName>
        <fullName evidence="13">alpha-1,2-Mannosidase</fullName>
        <ecNumber evidence="13">3.2.1.-</ecNumber>
    </recommendedName>
</protein>
<evidence type="ECO:0000256" key="11">
    <source>
        <dbReference type="PIRSR" id="PIRSR601382-2"/>
    </source>
</evidence>
<evidence type="ECO:0000256" key="6">
    <source>
        <dbReference type="ARBA" id="ARBA00023157"/>
    </source>
</evidence>
<evidence type="ECO:0000313" key="15">
    <source>
        <dbReference type="EMBL" id="KAJ3571801.1"/>
    </source>
</evidence>
<dbReference type="Proteomes" id="UP001213000">
    <property type="component" value="Unassembled WGS sequence"/>
</dbReference>
<dbReference type="Pfam" id="PF01532">
    <property type="entry name" value="Glyco_hydro_47"/>
    <property type="match status" value="2"/>
</dbReference>
<comment type="pathway">
    <text evidence="2">Protein modification; protein glycosylation.</text>
</comment>
<dbReference type="InterPro" id="IPR050749">
    <property type="entry name" value="Glycosyl_Hydrolase_47"/>
</dbReference>
<evidence type="ECO:0000256" key="8">
    <source>
        <dbReference type="ARBA" id="ARBA00023295"/>
    </source>
</evidence>
<evidence type="ECO:0000256" key="9">
    <source>
        <dbReference type="ARBA" id="ARBA00047669"/>
    </source>
</evidence>
<organism evidence="15 16">
    <name type="scientific">Leucocoprinus birnbaumii</name>
    <dbReference type="NCBI Taxonomy" id="56174"/>
    <lineage>
        <taxon>Eukaryota</taxon>
        <taxon>Fungi</taxon>
        <taxon>Dikarya</taxon>
        <taxon>Basidiomycota</taxon>
        <taxon>Agaricomycotina</taxon>
        <taxon>Agaricomycetes</taxon>
        <taxon>Agaricomycetidae</taxon>
        <taxon>Agaricales</taxon>
        <taxon>Agaricineae</taxon>
        <taxon>Agaricaceae</taxon>
        <taxon>Leucocoprinus</taxon>
    </lineage>
</organism>
<dbReference type="EMBL" id="JANIEX010000170">
    <property type="protein sequence ID" value="KAJ3571801.1"/>
    <property type="molecule type" value="Genomic_DNA"/>
</dbReference>
<keyword evidence="11" id="KW-0479">Metal-binding</keyword>
<dbReference type="InterPro" id="IPR001382">
    <property type="entry name" value="Glyco_hydro_47"/>
</dbReference>
<comment type="cofactor">
    <cofactor evidence="1 11">
        <name>Ca(2+)</name>
        <dbReference type="ChEBI" id="CHEBI:29108"/>
    </cofactor>
</comment>
<keyword evidence="16" id="KW-1185">Reference proteome</keyword>
<evidence type="ECO:0000256" key="10">
    <source>
        <dbReference type="ARBA" id="ARBA00048605"/>
    </source>
</evidence>
<dbReference type="GO" id="GO:0004571">
    <property type="term" value="F:mannosyl-oligosaccharide 1,2-alpha-mannosidase activity"/>
    <property type="evidence" value="ECO:0007669"/>
    <property type="project" value="UniProtKB-EC"/>
</dbReference>
<dbReference type="EC" id="3.2.1.-" evidence="13"/>
<evidence type="ECO:0000256" key="1">
    <source>
        <dbReference type="ARBA" id="ARBA00001913"/>
    </source>
</evidence>
<keyword evidence="8 13" id="KW-0326">Glycosidase</keyword>
<gene>
    <name evidence="15" type="ORF">NP233_g3526</name>
</gene>
<feature type="chain" id="PRO_5041911457" description="alpha-1,2-Mannosidase" evidence="14">
    <location>
        <begin position="26"/>
        <end position="514"/>
    </location>
</feature>
<evidence type="ECO:0000313" key="16">
    <source>
        <dbReference type="Proteomes" id="UP001213000"/>
    </source>
</evidence>
<keyword evidence="6 12" id="KW-1015">Disulfide bond</keyword>
<feature type="disulfide bond" evidence="12">
    <location>
        <begin position="271"/>
        <end position="300"/>
    </location>
</feature>
<dbReference type="PANTHER" id="PTHR11742:SF101">
    <property type="entry name" value="MANNOSYL-OLIGOSACCHARIDE ALPHA-1,2-MANNOSIDASE 1B"/>
    <property type="match status" value="1"/>
</dbReference>
<comment type="catalytic activity">
    <reaction evidence="10">
        <text>N(4)-(alpha-D-Man-(1-&gt;2)-alpha-D-Man-(1-&gt;2)-alpha-D-Man-(1-&gt;3)-[alpha-D-Man-(1-&gt;2)-alpha-D-Man-(1-&gt;3)-[alpha-D-Man-(1-&gt;2)-alpha-D-Man-(1-&gt;6)]-alpha-D-Man-(1-&gt;6)]-beta-D-Man-(1-&gt;4)-beta-D-GlcNAc-(1-&gt;4)-beta-D-GlcNAc)-L-asparaginyl-[protein] (N-glucan mannose isomer 9A1,2,3B1,2,3) + 4 H2O = N(4)-(alpha-D-Man-(1-&gt;3)-[alpha-D-Man-(1-&gt;3)-[alpha-D-Man-(1-&gt;6)]-alpha-D-Man-(1-&gt;6)]-beta-D-Man-(1-&gt;4)-beta-D-GlcNAc-(1-&gt;4)-beta-D-GlcNAc)-L-asparaginyl-[protein] (N-glucan mannose isomer 5A1,2) + 4 beta-D-mannose</text>
        <dbReference type="Rhea" id="RHEA:56008"/>
        <dbReference type="Rhea" id="RHEA-COMP:14356"/>
        <dbReference type="Rhea" id="RHEA-COMP:14367"/>
        <dbReference type="ChEBI" id="CHEBI:15377"/>
        <dbReference type="ChEBI" id="CHEBI:28563"/>
        <dbReference type="ChEBI" id="CHEBI:59087"/>
        <dbReference type="ChEBI" id="CHEBI:139493"/>
        <dbReference type="EC" id="3.2.1.113"/>
    </reaction>
</comment>
<evidence type="ECO:0000256" key="2">
    <source>
        <dbReference type="ARBA" id="ARBA00004922"/>
    </source>
</evidence>
<dbReference type="PANTHER" id="PTHR11742">
    <property type="entry name" value="MANNOSYL-OLIGOSACCHARIDE ALPHA-1,2-MANNOSIDASE-RELATED"/>
    <property type="match status" value="1"/>
</dbReference>
<evidence type="ECO:0000256" key="13">
    <source>
        <dbReference type="RuleBase" id="RU361193"/>
    </source>
</evidence>
<evidence type="ECO:0000256" key="14">
    <source>
        <dbReference type="SAM" id="SignalP"/>
    </source>
</evidence>
<dbReference type="PRINTS" id="PR00747">
    <property type="entry name" value="GLYHDRLASE47"/>
</dbReference>
<feature type="signal peptide" evidence="14">
    <location>
        <begin position="1"/>
        <end position="25"/>
    </location>
</feature>
<dbReference type="GO" id="GO:0036503">
    <property type="term" value="P:ERAD pathway"/>
    <property type="evidence" value="ECO:0007669"/>
    <property type="project" value="UniProtKB-ARBA"/>
</dbReference>